<evidence type="ECO:0000256" key="2">
    <source>
        <dbReference type="ARBA" id="ARBA00022723"/>
    </source>
</evidence>
<keyword evidence="6 8" id="KW-0496">Mitochondrion</keyword>
<dbReference type="Proteomes" id="UP000075883">
    <property type="component" value="Unassembled WGS sequence"/>
</dbReference>
<keyword evidence="2" id="KW-0479">Metal-binding</keyword>
<dbReference type="GO" id="GO:0046872">
    <property type="term" value="F:metal ion binding"/>
    <property type="evidence" value="ECO:0007669"/>
    <property type="project" value="UniProtKB-KW"/>
</dbReference>
<feature type="domain" description="Tim10-like" evidence="10">
    <location>
        <begin position="6"/>
        <end position="61"/>
    </location>
</feature>
<keyword evidence="8" id="KW-0143">Chaperone</keyword>
<evidence type="ECO:0000256" key="6">
    <source>
        <dbReference type="ARBA" id="ARBA00023128"/>
    </source>
</evidence>
<reference evidence="12" key="1">
    <citation type="submission" date="2013-09" db="EMBL/GenBank/DDBJ databases">
        <title>The Genome Sequence of Anopheles culicifacies species A.</title>
        <authorList>
            <consortium name="The Broad Institute Genomics Platform"/>
            <person name="Neafsey D.E."/>
            <person name="Besansky N."/>
            <person name="Howell P."/>
            <person name="Walton C."/>
            <person name="Young S.K."/>
            <person name="Zeng Q."/>
            <person name="Gargeya S."/>
            <person name="Fitzgerald M."/>
            <person name="Haas B."/>
            <person name="Abouelleil A."/>
            <person name="Allen A.W."/>
            <person name="Alvarado L."/>
            <person name="Arachchi H.M."/>
            <person name="Berlin A.M."/>
            <person name="Chapman S.B."/>
            <person name="Gainer-Dewar J."/>
            <person name="Goldberg J."/>
            <person name="Griggs A."/>
            <person name="Gujja S."/>
            <person name="Hansen M."/>
            <person name="Howarth C."/>
            <person name="Imamovic A."/>
            <person name="Ireland A."/>
            <person name="Larimer J."/>
            <person name="McCowan C."/>
            <person name="Murphy C."/>
            <person name="Pearson M."/>
            <person name="Poon T.W."/>
            <person name="Priest M."/>
            <person name="Roberts A."/>
            <person name="Saif S."/>
            <person name="Shea T."/>
            <person name="Sisk P."/>
            <person name="Sykes S."/>
            <person name="Wortman J."/>
            <person name="Nusbaum C."/>
            <person name="Birren B."/>
        </authorList>
    </citation>
    <scope>NUCLEOTIDE SEQUENCE [LARGE SCALE GENOMIC DNA]</scope>
    <source>
        <strain evidence="12">A-37</strain>
    </source>
</reference>
<dbReference type="FunFam" id="1.10.287.810:FF:000013">
    <property type="entry name" value="Mitochondrial GE17372"/>
    <property type="match status" value="1"/>
</dbReference>
<keyword evidence="5 8" id="KW-0811">Translocation</keyword>
<keyword evidence="8" id="KW-0999">Mitochondrion inner membrane</keyword>
<evidence type="ECO:0000256" key="1">
    <source>
        <dbReference type="ARBA" id="ARBA00022448"/>
    </source>
</evidence>
<accession>A0A182M122</accession>
<protein>
    <recommendedName>
        <fullName evidence="8">Mitochondrial import inner membrane translocase subunit</fullName>
    </recommendedName>
</protein>
<dbReference type="VEuPathDB" id="VectorBase:ACUA006860"/>
<organism evidence="11 12">
    <name type="scientific">Anopheles culicifacies</name>
    <dbReference type="NCBI Taxonomy" id="139723"/>
    <lineage>
        <taxon>Eukaryota</taxon>
        <taxon>Metazoa</taxon>
        <taxon>Ecdysozoa</taxon>
        <taxon>Arthropoda</taxon>
        <taxon>Hexapoda</taxon>
        <taxon>Insecta</taxon>
        <taxon>Pterygota</taxon>
        <taxon>Neoptera</taxon>
        <taxon>Endopterygota</taxon>
        <taxon>Diptera</taxon>
        <taxon>Nematocera</taxon>
        <taxon>Culicoidea</taxon>
        <taxon>Culicidae</taxon>
        <taxon>Anophelinae</taxon>
        <taxon>Anopheles</taxon>
        <taxon>culicifacies species complex</taxon>
    </lineage>
</organism>
<dbReference type="GO" id="GO:0005743">
    <property type="term" value="C:mitochondrial inner membrane"/>
    <property type="evidence" value="ECO:0007669"/>
    <property type="project" value="UniProtKB-SubCell"/>
</dbReference>
<proteinExistence type="inferred from homology"/>
<comment type="similarity">
    <text evidence="8">Belongs to the small Tim family.</text>
</comment>
<dbReference type="Gene3D" id="1.10.287.810">
    <property type="entry name" value="Mitochondrial import inner membrane translocase subunit tim13 like domains"/>
    <property type="match status" value="1"/>
</dbReference>
<comment type="function">
    <text evidence="8">Mitochondrial intermembrane chaperone that participates in the import and insertion of some multi-pass transmembrane proteins into the mitochondrial inner membrane. Also required for the transfer of beta-barrel precursors from the TOM complex to the sorting and assembly machinery (SAM complex) of the outer membrane. Acts as a chaperone-like protein that protects the hydrophobic precursors from aggregation and guide them through the mitochondrial intermembrane space.</text>
</comment>
<name>A0A182M122_9DIPT</name>
<dbReference type="EMBL" id="AXCM01009298">
    <property type="status" value="NOT_ANNOTATED_CDS"/>
    <property type="molecule type" value="Genomic_DNA"/>
</dbReference>
<evidence type="ECO:0000256" key="4">
    <source>
        <dbReference type="ARBA" id="ARBA00022927"/>
    </source>
</evidence>
<comment type="domain">
    <text evidence="8">The twin CX3C motif contains 4 conserved Cys residues that form 2 disulfide bonds in the mitochondrial intermembrane space.</text>
</comment>
<dbReference type="AlphaFoldDB" id="A0A182M122"/>
<feature type="compositionally biased region" description="Low complexity" evidence="9">
    <location>
        <begin position="85"/>
        <end position="99"/>
    </location>
</feature>
<comment type="subcellular location">
    <subcellularLocation>
        <location evidence="8">Mitochondrion inner membrane</location>
        <topology evidence="8">Peripheral membrane protein</topology>
        <orientation evidence="8">Intermembrane side</orientation>
    </subcellularLocation>
</comment>
<evidence type="ECO:0000256" key="8">
    <source>
        <dbReference type="RuleBase" id="RU367043"/>
    </source>
</evidence>
<feature type="compositionally biased region" description="Polar residues" evidence="9">
    <location>
        <begin position="100"/>
        <end position="117"/>
    </location>
</feature>
<keyword evidence="8" id="KW-0472">Membrane</keyword>
<evidence type="ECO:0000256" key="7">
    <source>
        <dbReference type="ARBA" id="ARBA00023157"/>
    </source>
</evidence>
<dbReference type="InterPro" id="IPR004217">
    <property type="entry name" value="Tim10-like"/>
</dbReference>
<keyword evidence="1 8" id="KW-0813">Transport</keyword>
<dbReference type="Pfam" id="PF02953">
    <property type="entry name" value="zf-Tim10_DDP"/>
    <property type="match status" value="1"/>
</dbReference>
<evidence type="ECO:0000313" key="11">
    <source>
        <dbReference type="EnsemblMetazoa" id="ACUA006860-PA"/>
    </source>
</evidence>
<dbReference type="GO" id="GO:0015031">
    <property type="term" value="P:protein transport"/>
    <property type="evidence" value="ECO:0007669"/>
    <property type="project" value="UniProtKB-KW"/>
</dbReference>
<keyword evidence="3" id="KW-0862">Zinc</keyword>
<dbReference type="STRING" id="139723.A0A182M122"/>
<dbReference type="InterPro" id="IPR035427">
    <property type="entry name" value="Tim10-like_dom_sf"/>
</dbReference>
<sequence>MDYELRNIKDFLQLYNKITDMCFNACVDNLYGRDLTREEISCADNCVLKFTNVNQRLLKVYVGVQSDINQKRMAEVEAQQAKMMAEAQQQQQQQAAALQSTPEITTASANTTEPTAA</sequence>
<keyword evidence="7 8" id="KW-1015">Disulfide bond</keyword>
<dbReference type="InterPro" id="IPR050673">
    <property type="entry name" value="Mito_inner_translocase_sub"/>
</dbReference>
<keyword evidence="4 8" id="KW-0653">Protein transport</keyword>
<evidence type="ECO:0000256" key="9">
    <source>
        <dbReference type="SAM" id="MobiDB-lite"/>
    </source>
</evidence>
<dbReference type="SUPFAM" id="SSF144122">
    <property type="entry name" value="Tim10-like"/>
    <property type="match status" value="1"/>
</dbReference>
<feature type="region of interest" description="Disordered" evidence="9">
    <location>
        <begin position="85"/>
        <end position="117"/>
    </location>
</feature>
<evidence type="ECO:0000259" key="10">
    <source>
        <dbReference type="Pfam" id="PF02953"/>
    </source>
</evidence>
<dbReference type="EnsemblMetazoa" id="ACUA006860-RA">
    <property type="protein sequence ID" value="ACUA006860-PA"/>
    <property type="gene ID" value="ACUA006860"/>
</dbReference>
<evidence type="ECO:0000256" key="3">
    <source>
        <dbReference type="ARBA" id="ARBA00022833"/>
    </source>
</evidence>
<evidence type="ECO:0000256" key="5">
    <source>
        <dbReference type="ARBA" id="ARBA00023010"/>
    </source>
</evidence>
<dbReference type="PANTHER" id="PTHR13172">
    <property type="entry name" value="MITOCHONDRIAL IMPORT INNER MEMBRANE TRANSLOCASE SUBUNIT TIM9B"/>
    <property type="match status" value="1"/>
</dbReference>
<comment type="subunit">
    <text evidence="8">Heterohexamer.</text>
</comment>
<evidence type="ECO:0000313" key="12">
    <source>
        <dbReference type="Proteomes" id="UP000075883"/>
    </source>
</evidence>
<reference evidence="11" key="2">
    <citation type="submission" date="2020-05" db="UniProtKB">
        <authorList>
            <consortium name="EnsemblMetazoa"/>
        </authorList>
    </citation>
    <scope>IDENTIFICATION</scope>
    <source>
        <strain evidence="11">A-37</strain>
    </source>
</reference>
<keyword evidence="12" id="KW-1185">Reference proteome</keyword>